<evidence type="ECO:0000313" key="4">
    <source>
        <dbReference type="EMBL" id="CAB4216028.1"/>
    </source>
</evidence>
<name>A0A6J5S4C2_9CAUD</name>
<evidence type="ECO:0000313" key="3">
    <source>
        <dbReference type="EMBL" id="CAB4203387.1"/>
    </source>
</evidence>
<dbReference type="EMBL" id="LR797437">
    <property type="protein sequence ID" value="CAB4216028.1"/>
    <property type="molecule type" value="Genomic_DNA"/>
</dbReference>
<dbReference type="EMBL" id="LR797328">
    <property type="protein sequence ID" value="CAB4203387.1"/>
    <property type="molecule type" value="Genomic_DNA"/>
</dbReference>
<gene>
    <name evidence="3" type="ORF">UFOVP1381_51</name>
    <name evidence="4" type="ORF">UFOVP1476_24</name>
    <name evidence="2" type="ORF">UFOVP944_22</name>
</gene>
<dbReference type="SUPFAM" id="SSF52540">
    <property type="entry name" value="P-loop containing nucleoside triphosphate hydrolases"/>
    <property type="match status" value="1"/>
</dbReference>
<reference evidence="3" key="1">
    <citation type="submission" date="2020-05" db="EMBL/GenBank/DDBJ databases">
        <authorList>
            <person name="Chiriac C."/>
            <person name="Salcher M."/>
            <person name="Ghai R."/>
            <person name="Kavagutti S V."/>
        </authorList>
    </citation>
    <scope>NUCLEOTIDE SEQUENCE</scope>
</reference>
<feature type="region of interest" description="Disordered" evidence="1">
    <location>
        <begin position="281"/>
        <end position="300"/>
    </location>
</feature>
<evidence type="ECO:0000313" key="2">
    <source>
        <dbReference type="EMBL" id="CAB4173006.1"/>
    </source>
</evidence>
<dbReference type="Pfam" id="PF13481">
    <property type="entry name" value="AAA_25"/>
    <property type="match status" value="1"/>
</dbReference>
<organism evidence="3">
    <name type="scientific">uncultured Caudovirales phage</name>
    <dbReference type="NCBI Taxonomy" id="2100421"/>
    <lineage>
        <taxon>Viruses</taxon>
        <taxon>Duplodnaviria</taxon>
        <taxon>Heunggongvirae</taxon>
        <taxon>Uroviricota</taxon>
        <taxon>Caudoviricetes</taxon>
        <taxon>Peduoviridae</taxon>
        <taxon>Maltschvirus</taxon>
        <taxon>Maltschvirus maltsch</taxon>
    </lineage>
</organism>
<evidence type="ECO:0000256" key="1">
    <source>
        <dbReference type="SAM" id="MobiDB-lite"/>
    </source>
</evidence>
<proteinExistence type="predicted"/>
<accession>A0A6J5S4C2</accession>
<dbReference type="EMBL" id="LR796890">
    <property type="protein sequence ID" value="CAB4173006.1"/>
    <property type="molecule type" value="Genomic_DNA"/>
</dbReference>
<dbReference type="Gene3D" id="3.40.50.300">
    <property type="entry name" value="P-loop containing nucleotide triphosphate hydrolases"/>
    <property type="match status" value="1"/>
</dbReference>
<sequence length="367" mass="38654">MSSHPRSGRQAPAAKVAGARAASRKVLKVSSFLRVADAPDAKPIEWLWHGRIEASPGSVFLLAGIPGGGKTSTTLRLLASLTTGAAWPDGTPNDNEPRSVVMIAHEDDPGAIRARLSDAGADASRVFLWLKNKNGKRPRFPEDADELGEHLKRVGASVLILDPVSAYVRTTGASDQIREKLGSVLDAARNNGAAVWLLAHPSKTSATGRASGLYFASGSAALPELARAAAVLGANPDDPTHPTKRVLAWAKTNNASRPGSLACEILAGSYGPSMSFTGPSASTADQVANAGTGEDDAKSSELDEARRFLRALLAGRILSANFVKRETGMAGLSWSTVRRAQIALEIRPRKIGTTWSWALPGQEETES</sequence>
<dbReference type="InterPro" id="IPR027417">
    <property type="entry name" value="P-loop_NTPase"/>
</dbReference>
<protein>
    <submittedName>
        <fullName evidence="3">AAA domain containing protein</fullName>
    </submittedName>
</protein>